<name>A0A941I8Y6_9BURK</name>
<evidence type="ECO:0000313" key="1">
    <source>
        <dbReference type="EMBL" id="MBR7783278.1"/>
    </source>
</evidence>
<dbReference type="EMBL" id="JAGSPN010000010">
    <property type="protein sequence ID" value="MBR7783278.1"/>
    <property type="molecule type" value="Genomic_DNA"/>
</dbReference>
<dbReference type="RefSeq" id="WP_212688553.1">
    <property type="nucleotide sequence ID" value="NZ_JAGSPN010000010.1"/>
</dbReference>
<keyword evidence="2" id="KW-1185">Reference proteome</keyword>
<gene>
    <name evidence="1" type="ORF">KDM89_14080</name>
</gene>
<evidence type="ECO:0000313" key="2">
    <source>
        <dbReference type="Proteomes" id="UP000680067"/>
    </source>
</evidence>
<dbReference type="AlphaFoldDB" id="A0A941I8Y6"/>
<proteinExistence type="predicted"/>
<comment type="caution">
    <text evidence="1">The sequence shown here is derived from an EMBL/GenBank/DDBJ whole genome shotgun (WGS) entry which is preliminary data.</text>
</comment>
<sequence length="262" mass="29871">MTLFFDDFETLGQYHDFWAHVLFNAPDRFTSFDDTPVNQKETLAAAFNALRSGFRFAERKIPDTRKLGIMRELIEMSYEAYVAGDSKTGAHALQECEGMIWKSRIRSVKYAVAAELRAFGKLETYAHVKVSPYPFEGTEDDLTPHMITLYTAAKQRCLDKFCEREDFKPFILLLDIQGIIQEHQSRSWKSSKTQIQSLATNSQILGFVRTEICLSGISGVLIHDIEVISSSRVSIRSRVSDYVCKSPPHFHFDATTVLQQHG</sequence>
<reference evidence="1" key="1">
    <citation type="submission" date="2021-04" db="EMBL/GenBank/DDBJ databases">
        <title>novel species isolated from subtropical streams in China.</title>
        <authorList>
            <person name="Lu H."/>
        </authorList>
    </citation>
    <scope>NUCLEOTIDE SEQUENCE</scope>
    <source>
        <strain evidence="1">LFS511W</strain>
    </source>
</reference>
<organism evidence="1 2">
    <name type="scientific">Undibacterium luofuense</name>
    <dbReference type="NCBI Taxonomy" id="2828733"/>
    <lineage>
        <taxon>Bacteria</taxon>
        <taxon>Pseudomonadati</taxon>
        <taxon>Pseudomonadota</taxon>
        <taxon>Betaproteobacteria</taxon>
        <taxon>Burkholderiales</taxon>
        <taxon>Oxalobacteraceae</taxon>
        <taxon>Undibacterium</taxon>
    </lineage>
</organism>
<protein>
    <submittedName>
        <fullName evidence="1">Uncharacterized protein</fullName>
    </submittedName>
</protein>
<accession>A0A941I8Y6</accession>
<dbReference type="Proteomes" id="UP000680067">
    <property type="component" value="Unassembled WGS sequence"/>
</dbReference>